<keyword evidence="4" id="KW-0378">Hydrolase</keyword>
<organism evidence="6 7">
    <name type="scientific">Oryza meyeriana var. granulata</name>
    <dbReference type="NCBI Taxonomy" id="110450"/>
    <lineage>
        <taxon>Eukaryota</taxon>
        <taxon>Viridiplantae</taxon>
        <taxon>Streptophyta</taxon>
        <taxon>Embryophyta</taxon>
        <taxon>Tracheophyta</taxon>
        <taxon>Spermatophyta</taxon>
        <taxon>Magnoliopsida</taxon>
        <taxon>Liliopsida</taxon>
        <taxon>Poales</taxon>
        <taxon>Poaceae</taxon>
        <taxon>BOP clade</taxon>
        <taxon>Oryzoideae</taxon>
        <taxon>Oryzeae</taxon>
        <taxon>Oryzinae</taxon>
        <taxon>Oryza</taxon>
        <taxon>Oryza meyeriana</taxon>
    </lineage>
</organism>
<sequence>MLRVDIDKRREEFSIVYGTSMSCPHTAGPFELGSDHVDPNHALDPGLVYNATADDYLTFLCSLGYTPNQIALFTNDGSVTDCSTRRRSVGDLN</sequence>
<keyword evidence="5" id="KW-0720">Serine protease</keyword>
<dbReference type="InterPro" id="IPR045051">
    <property type="entry name" value="SBT"/>
</dbReference>
<evidence type="ECO:0000256" key="1">
    <source>
        <dbReference type="ARBA" id="ARBA00011073"/>
    </source>
</evidence>
<keyword evidence="7" id="KW-1185">Reference proteome</keyword>
<dbReference type="PROSITE" id="PS51257">
    <property type="entry name" value="PROKAR_LIPOPROTEIN"/>
    <property type="match status" value="1"/>
</dbReference>
<dbReference type="SUPFAM" id="SSF52743">
    <property type="entry name" value="Subtilisin-like"/>
    <property type="match status" value="1"/>
</dbReference>
<dbReference type="PROSITE" id="PS00138">
    <property type="entry name" value="SUBTILASE_SER"/>
    <property type="match status" value="1"/>
</dbReference>
<keyword evidence="2" id="KW-0645">Protease</keyword>
<evidence type="ECO:0000313" key="7">
    <source>
        <dbReference type="Proteomes" id="UP000479710"/>
    </source>
</evidence>
<dbReference type="OrthoDB" id="778844at2759"/>
<dbReference type="Proteomes" id="UP000479710">
    <property type="component" value="Unassembled WGS sequence"/>
</dbReference>
<comment type="caution">
    <text evidence="6">The sequence shown here is derived from an EMBL/GenBank/DDBJ whole genome shotgun (WGS) entry which is preliminary data.</text>
</comment>
<accession>A0A6G1F2T0</accession>
<dbReference type="GO" id="GO:0006508">
    <property type="term" value="P:proteolysis"/>
    <property type="evidence" value="ECO:0007669"/>
    <property type="project" value="UniProtKB-KW"/>
</dbReference>
<evidence type="ECO:0000313" key="6">
    <source>
        <dbReference type="EMBL" id="KAF0931200.1"/>
    </source>
</evidence>
<dbReference type="AlphaFoldDB" id="A0A6G1F2T0"/>
<protein>
    <submittedName>
        <fullName evidence="6">Uncharacterized protein</fullName>
    </submittedName>
</protein>
<dbReference type="PANTHER" id="PTHR10795">
    <property type="entry name" value="PROPROTEIN CONVERTASE SUBTILISIN/KEXIN"/>
    <property type="match status" value="1"/>
</dbReference>
<keyword evidence="3" id="KW-0732">Signal</keyword>
<evidence type="ECO:0000256" key="3">
    <source>
        <dbReference type="ARBA" id="ARBA00022729"/>
    </source>
</evidence>
<comment type="similarity">
    <text evidence="1">Belongs to the peptidase S8 family.</text>
</comment>
<dbReference type="InterPro" id="IPR036852">
    <property type="entry name" value="Peptidase_S8/S53_dom_sf"/>
</dbReference>
<reference evidence="6 7" key="1">
    <citation type="submission" date="2019-11" db="EMBL/GenBank/DDBJ databases">
        <title>Whole genome sequence of Oryza granulata.</title>
        <authorList>
            <person name="Li W."/>
        </authorList>
    </citation>
    <scope>NUCLEOTIDE SEQUENCE [LARGE SCALE GENOMIC DNA]</scope>
    <source>
        <strain evidence="7">cv. Menghai</strain>
        <tissue evidence="6">Leaf</tissue>
    </source>
</reference>
<proteinExistence type="inferred from homology"/>
<evidence type="ECO:0000256" key="2">
    <source>
        <dbReference type="ARBA" id="ARBA00022670"/>
    </source>
</evidence>
<evidence type="ECO:0000256" key="4">
    <source>
        <dbReference type="ARBA" id="ARBA00022801"/>
    </source>
</evidence>
<dbReference type="InterPro" id="IPR023828">
    <property type="entry name" value="Peptidase_S8_Ser-AS"/>
</dbReference>
<dbReference type="EMBL" id="SPHZ02000001">
    <property type="protein sequence ID" value="KAF0931200.1"/>
    <property type="molecule type" value="Genomic_DNA"/>
</dbReference>
<evidence type="ECO:0000256" key="5">
    <source>
        <dbReference type="ARBA" id="ARBA00022825"/>
    </source>
</evidence>
<dbReference type="GO" id="GO:0004252">
    <property type="term" value="F:serine-type endopeptidase activity"/>
    <property type="evidence" value="ECO:0007669"/>
    <property type="project" value="InterPro"/>
</dbReference>
<gene>
    <name evidence="6" type="ORF">E2562_002549</name>
</gene>
<name>A0A6G1F2T0_9ORYZ</name>
<dbReference type="Gene3D" id="3.40.50.200">
    <property type="entry name" value="Peptidase S8/S53 domain"/>
    <property type="match status" value="1"/>
</dbReference>